<dbReference type="EMBL" id="BGZK01000120">
    <property type="protein sequence ID" value="GBP20591.1"/>
    <property type="molecule type" value="Genomic_DNA"/>
</dbReference>
<comment type="caution">
    <text evidence="1">The sequence shown here is derived from an EMBL/GenBank/DDBJ whole genome shotgun (WGS) entry which is preliminary data.</text>
</comment>
<protein>
    <submittedName>
        <fullName evidence="1">Uncharacterized protein</fullName>
    </submittedName>
</protein>
<dbReference type="AlphaFoldDB" id="A0A4C1U2P4"/>
<name>A0A4C1U2P4_EUMVA</name>
<accession>A0A4C1U2P4</accession>
<evidence type="ECO:0000313" key="2">
    <source>
        <dbReference type="Proteomes" id="UP000299102"/>
    </source>
</evidence>
<gene>
    <name evidence="1" type="ORF">EVAR_93705_1</name>
</gene>
<organism evidence="1 2">
    <name type="scientific">Eumeta variegata</name>
    <name type="common">Bagworm moth</name>
    <name type="synonym">Eumeta japonica</name>
    <dbReference type="NCBI Taxonomy" id="151549"/>
    <lineage>
        <taxon>Eukaryota</taxon>
        <taxon>Metazoa</taxon>
        <taxon>Ecdysozoa</taxon>
        <taxon>Arthropoda</taxon>
        <taxon>Hexapoda</taxon>
        <taxon>Insecta</taxon>
        <taxon>Pterygota</taxon>
        <taxon>Neoptera</taxon>
        <taxon>Endopterygota</taxon>
        <taxon>Lepidoptera</taxon>
        <taxon>Glossata</taxon>
        <taxon>Ditrysia</taxon>
        <taxon>Tineoidea</taxon>
        <taxon>Psychidae</taxon>
        <taxon>Oiketicinae</taxon>
        <taxon>Eumeta</taxon>
    </lineage>
</organism>
<evidence type="ECO:0000313" key="1">
    <source>
        <dbReference type="EMBL" id="GBP20591.1"/>
    </source>
</evidence>
<sequence>MFRQYRISAPLVSSTAREHFWFHHGGDEIPITERFFSENMSSAIDSMIWDRASTQEVGSEADSLGSLSIHVLVDHCDHSSQHPLFRILIGDRSGARSEQQKDKSNALGLECGLVRRAGVLLFRMKRTSIPIMLSKVLPAESTLPQSQRGLEGSTLNLHGNYLEAIAMGRDINRIKESMMSDEHYGTTVSIRFVIIRRNQAL</sequence>
<keyword evidence="2" id="KW-1185">Reference proteome</keyword>
<proteinExistence type="predicted"/>
<dbReference type="Proteomes" id="UP000299102">
    <property type="component" value="Unassembled WGS sequence"/>
</dbReference>
<reference evidence="1 2" key="1">
    <citation type="journal article" date="2019" name="Commun. Biol.">
        <title>The bagworm genome reveals a unique fibroin gene that provides high tensile strength.</title>
        <authorList>
            <person name="Kono N."/>
            <person name="Nakamura H."/>
            <person name="Ohtoshi R."/>
            <person name="Tomita M."/>
            <person name="Numata K."/>
            <person name="Arakawa K."/>
        </authorList>
    </citation>
    <scope>NUCLEOTIDE SEQUENCE [LARGE SCALE GENOMIC DNA]</scope>
</reference>